<gene>
    <name evidence="2" type="ORF">RRG08_020187</name>
</gene>
<evidence type="ECO:0000313" key="2">
    <source>
        <dbReference type="EMBL" id="KAK3779842.1"/>
    </source>
</evidence>
<feature type="region of interest" description="Disordered" evidence="1">
    <location>
        <begin position="139"/>
        <end position="340"/>
    </location>
</feature>
<accession>A0AAE1A2P6</accession>
<dbReference type="Proteomes" id="UP001283361">
    <property type="component" value="Unassembled WGS sequence"/>
</dbReference>
<sequence>MSIWFETLALNHCGSVGTLLTTRPVNPGVNRPVFLHAHKLSKNVLERIKTDRECALGKEREREVERGPSPPRHCRQAYRVESLTGVVPGCVLHPDDTSLALSARPDSQTHRQGCWQQGHLTFFQGRTSREIKLISRVKSLRHDSEEEGRRQTAQRQRDGGWRKGGDRQHRDKETEVGGREETDSTETKRRRLEEGRRQTAQRQRDGGWRKGGDRQHRDKETEVGGREETDSTETKRRRLEEGRRQTAQRQRDGGWRKGGDRQHRDKETEVGGREETDSTETKRRRLEEGRRQTAQRQRDGGWRKGGDRQHRDKETEVGGREGHRQHRDKKAKIDKGREKHIEGKACVRHLTSNETSKYISDIRDLRQ</sequence>
<name>A0AAE1A2P6_9GAST</name>
<keyword evidence="3" id="KW-1185">Reference proteome</keyword>
<feature type="compositionally biased region" description="Basic and acidic residues" evidence="1">
    <location>
        <begin position="140"/>
        <end position="322"/>
    </location>
</feature>
<evidence type="ECO:0000256" key="1">
    <source>
        <dbReference type="SAM" id="MobiDB-lite"/>
    </source>
</evidence>
<dbReference type="AlphaFoldDB" id="A0AAE1A2P6"/>
<reference evidence="2" key="1">
    <citation type="journal article" date="2023" name="G3 (Bethesda)">
        <title>A reference genome for the long-term kleptoplast-retaining sea slug Elysia crispata morphotype clarki.</title>
        <authorList>
            <person name="Eastman K.E."/>
            <person name="Pendleton A.L."/>
            <person name="Shaikh M.A."/>
            <person name="Suttiyut T."/>
            <person name="Ogas R."/>
            <person name="Tomko P."/>
            <person name="Gavelis G."/>
            <person name="Widhalm J.R."/>
            <person name="Wisecaver J.H."/>
        </authorList>
    </citation>
    <scope>NUCLEOTIDE SEQUENCE</scope>
    <source>
        <strain evidence="2">ECLA1</strain>
    </source>
</reference>
<organism evidence="2 3">
    <name type="scientific">Elysia crispata</name>
    <name type="common">lettuce slug</name>
    <dbReference type="NCBI Taxonomy" id="231223"/>
    <lineage>
        <taxon>Eukaryota</taxon>
        <taxon>Metazoa</taxon>
        <taxon>Spiralia</taxon>
        <taxon>Lophotrochozoa</taxon>
        <taxon>Mollusca</taxon>
        <taxon>Gastropoda</taxon>
        <taxon>Heterobranchia</taxon>
        <taxon>Euthyneura</taxon>
        <taxon>Panpulmonata</taxon>
        <taxon>Sacoglossa</taxon>
        <taxon>Placobranchoidea</taxon>
        <taxon>Plakobranchidae</taxon>
        <taxon>Elysia</taxon>
    </lineage>
</organism>
<dbReference type="EMBL" id="JAWDGP010002798">
    <property type="protein sequence ID" value="KAK3779842.1"/>
    <property type="molecule type" value="Genomic_DNA"/>
</dbReference>
<comment type="caution">
    <text evidence="2">The sequence shown here is derived from an EMBL/GenBank/DDBJ whole genome shotgun (WGS) entry which is preliminary data.</text>
</comment>
<evidence type="ECO:0000313" key="3">
    <source>
        <dbReference type="Proteomes" id="UP001283361"/>
    </source>
</evidence>
<protein>
    <submittedName>
        <fullName evidence="2">Uncharacterized protein</fullName>
    </submittedName>
</protein>
<proteinExistence type="predicted"/>
<feature type="compositionally biased region" description="Basic and acidic residues" evidence="1">
    <location>
        <begin position="331"/>
        <end position="340"/>
    </location>
</feature>